<dbReference type="Pfam" id="PF00528">
    <property type="entry name" value="BPD_transp_1"/>
    <property type="match status" value="1"/>
</dbReference>
<accession>A0A1Q2CJ14</accession>
<reference evidence="9 10" key="1">
    <citation type="journal article" date="2016" name="Int. J. Syst. Evol. Microbiol.">
        <title>Tessaracoccus flavus sp. nov., isolated from the drainage system of a lindane-producing factory.</title>
        <authorList>
            <person name="Kumari R."/>
            <person name="Singh P."/>
            <person name="Schumann P."/>
            <person name="Lal R."/>
        </authorList>
    </citation>
    <scope>NUCLEOTIDE SEQUENCE [LARGE SCALE GENOMIC DNA]</scope>
    <source>
        <strain evidence="9 10">RP1T</strain>
    </source>
</reference>
<evidence type="ECO:0000256" key="4">
    <source>
        <dbReference type="ARBA" id="ARBA00022692"/>
    </source>
</evidence>
<dbReference type="STRING" id="1610493.RPIT_05830"/>
<dbReference type="Proteomes" id="UP000188324">
    <property type="component" value="Chromosome"/>
</dbReference>
<comment type="subcellular location">
    <subcellularLocation>
        <location evidence="1 7">Cell membrane</location>
        <topology evidence="1 7">Multi-pass membrane protein</topology>
    </subcellularLocation>
</comment>
<dbReference type="GO" id="GO:0055085">
    <property type="term" value="P:transmembrane transport"/>
    <property type="evidence" value="ECO:0007669"/>
    <property type="project" value="InterPro"/>
</dbReference>
<keyword evidence="2 7" id="KW-0813">Transport</keyword>
<dbReference type="PANTHER" id="PTHR30193:SF37">
    <property type="entry name" value="INNER MEMBRANE ABC TRANSPORTER PERMEASE PROTEIN YCJO"/>
    <property type="match status" value="1"/>
</dbReference>
<feature type="transmembrane region" description="Helical" evidence="7">
    <location>
        <begin position="137"/>
        <end position="162"/>
    </location>
</feature>
<feature type="transmembrane region" description="Helical" evidence="7">
    <location>
        <begin position="183"/>
        <end position="202"/>
    </location>
</feature>
<proteinExistence type="inferred from homology"/>
<evidence type="ECO:0000256" key="6">
    <source>
        <dbReference type="ARBA" id="ARBA00023136"/>
    </source>
</evidence>
<gene>
    <name evidence="9" type="ORF">RPIT_05830</name>
</gene>
<organism evidence="9 10">
    <name type="scientific">Tessaracoccus flavus</name>
    <dbReference type="NCBI Taxonomy" id="1610493"/>
    <lineage>
        <taxon>Bacteria</taxon>
        <taxon>Bacillati</taxon>
        <taxon>Actinomycetota</taxon>
        <taxon>Actinomycetes</taxon>
        <taxon>Propionibacteriales</taxon>
        <taxon>Propionibacteriaceae</taxon>
        <taxon>Tessaracoccus</taxon>
    </lineage>
</organism>
<dbReference type="CDD" id="cd06261">
    <property type="entry name" value="TM_PBP2"/>
    <property type="match status" value="1"/>
</dbReference>
<dbReference type="SUPFAM" id="SSF161098">
    <property type="entry name" value="MetI-like"/>
    <property type="match status" value="1"/>
</dbReference>
<dbReference type="PANTHER" id="PTHR30193">
    <property type="entry name" value="ABC TRANSPORTER PERMEASE PROTEIN"/>
    <property type="match status" value="1"/>
</dbReference>
<dbReference type="AlphaFoldDB" id="A0A1Q2CJ14"/>
<dbReference type="GO" id="GO:0005886">
    <property type="term" value="C:plasma membrane"/>
    <property type="evidence" value="ECO:0007669"/>
    <property type="project" value="UniProtKB-SubCell"/>
</dbReference>
<evidence type="ECO:0000256" key="7">
    <source>
        <dbReference type="RuleBase" id="RU363032"/>
    </source>
</evidence>
<feature type="transmembrane region" description="Helical" evidence="7">
    <location>
        <begin position="89"/>
        <end position="109"/>
    </location>
</feature>
<dbReference type="InterPro" id="IPR000515">
    <property type="entry name" value="MetI-like"/>
</dbReference>
<keyword evidence="3" id="KW-1003">Cell membrane</keyword>
<keyword evidence="6 7" id="KW-0472">Membrane</keyword>
<feature type="transmembrane region" description="Helical" evidence="7">
    <location>
        <begin position="55"/>
        <end position="77"/>
    </location>
</feature>
<evidence type="ECO:0000256" key="2">
    <source>
        <dbReference type="ARBA" id="ARBA00022448"/>
    </source>
</evidence>
<evidence type="ECO:0000256" key="5">
    <source>
        <dbReference type="ARBA" id="ARBA00022989"/>
    </source>
</evidence>
<evidence type="ECO:0000256" key="1">
    <source>
        <dbReference type="ARBA" id="ARBA00004651"/>
    </source>
</evidence>
<evidence type="ECO:0000256" key="3">
    <source>
        <dbReference type="ARBA" id="ARBA00022475"/>
    </source>
</evidence>
<comment type="similarity">
    <text evidence="7">Belongs to the binding-protein-dependent transport system permease family.</text>
</comment>
<protein>
    <submittedName>
        <fullName evidence="9">Sugar ABC transporter permease</fullName>
    </submittedName>
</protein>
<keyword evidence="10" id="KW-1185">Reference proteome</keyword>
<keyword evidence="4 7" id="KW-0812">Transmembrane</keyword>
<dbReference type="InterPro" id="IPR051393">
    <property type="entry name" value="ABC_transporter_permease"/>
</dbReference>
<dbReference type="PROSITE" id="PS50928">
    <property type="entry name" value="ABC_TM1"/>
    <property type="match status" value="1"/>
</dbReference>
<evidence type="ECO:0000259" key="8">
    <source>
        <dbReference type="PROSITE" id="PS50928"/>
    </source>
</evidence>
<sequence>MAGVAVFYYYPIVANAWTSLTSSNAFGQNPEFVGVDNYAEVFASGELGSALGNTIGYTLIVLLGIPLAVLASALIALPGLRFAGLYRALFFMPYLAMPMAIAQVFRLVFNGDFGLVNQGLRALGVSTTPYWLTTPGFALLTVALFGLWASIGFNVIILSAGLKGIPVDLYEAASLDGAGPIRQFFSITVPLLTPSIFFLTIIQTINGFQLFDALFALMGWTNPALPQTRSLVYLFYHQGFIVNDKGTAAAVAMVILVLVAGVTLVQFVGQRRWVHYG</sequence>
<dbReference type="InterPro" id="IPR035906">
    <property type="entry name" value="MetI-like_sf"/>
</dbReference>
<dbReference type="Gene3D" id="1.10.3720.10">
    <property type="entry name" value="MetI-like"/>
    <property type="match status" value="1"/>
</dbReference>
<name>A0A1Q2CJ14_9ACTN</name>
<evidence type="ECO:0000313" key="10">
    <source>
        <dbReference type="Proteomes" id="UP000188324"/>
    </source>
</evidence>
<feature type="transmembrane region" description="Helical" evidence="7">
    <location>
        <begin position="246"/>
        <end position="268"/>
    </location>
</feature>
<dbReference type="EMBL" id="CP019605">
    <property type="protein sequence ID" value="AQP46040.1"/>
    <property type="molecule type" value="Genomic_DNA"/>
</dbReference>
<dbReference type="KEGG" id="tfl:RPIT_05830"/>
<evidence type="ECO:0000313" key="9">
    <source>
        <dbReference type="EMBL" id="AQP46040.1"/>
    </source>
</evidence>
<keyword evidence="5 7" id="KW-1133">Transmembrane helix</keyword>
<feature type="domain" description="ABC transmembrane type-1" evidence="8">
    <location>
        <begin position="46"/>
        <end position="266"/>
    </location>
</feature>